<dbReference type="EMBL" id="RXWV01000006">
    <property type="protein sequence ID" value="RTX75183.1"/>
    <property type="molecule type" value="Genomic_DNA"/>
</dbReference>
<dbReference type="InterPro" id="IPR006379">
    <property type="entry name" value="HAD-SF_hydro_IIB"/>
</dbReference>
<name>A0AAJ4SK94_MAMSC</name>
<proteinExistence type="predicted"/>
<dbReference type="GO" id="GO:0005829">
    <property type="term" value="C:cytosol"/>
    <property type="evidence" value="ECO:0007669"/>
    <property type="project" value="TreeGrafter"/>
</dbReference>
<dbReference type="SUPFAM" id="SSF56784">
    <property type="entry name" value="HAD-like"/>
    <property type="match status" value="1"/>
</dbReference>
<dbReference type="GO" id="GO:0016791">
    <property type="term" value="F:phosphatase activity"/>
    <property type="evidence" value="ECO:0007669"/>
    <property type="project" value="TreeGrafter"/>
</dbReference>
<reference evidence="1 2" key="1">
    <citation type="submission" date="2018-10" db="EMBL/GenBank/DDBJ databases">
        <title>A collection Staphylococci species genome sequencing.</title>
        <authorList>
            <person name="Cole K."/>
        </authorList>
    </citation>
    <scope>NUCLEOTIDE SEQUENCE [LARGE SCALE GENOMIC DNA]</scope>
    <source>
        <strain evidence="2">NCTC 12218</strain>
    </source>
</reference>
<keyword evidence="1" id="KW-0378">Hydrolase</keyword>
<dbReference type="Gene3D" id="3.40.50.1000">
    <property type="entry name" value="HAD superfamily/HAD-like"/>
    <property type="match status" value="1"/>
</dbReference>
<organism evidence="1 2">
    <name type="scientific">Mammaliicoccus sciuri</name>
    <name type="common">Staphylococcus sciuri</name>
    <dbReference type="NCBI Taxonomy" id="1296"/>
    <lineage>
        <taxon>Bacteria</taxon>
        <taxon>Bacillati</taxon>
        <taxon>Bacillota</taxon>
        <taxon>Bacilli</taxon>
        <taxon>Bacillales</taxon>
        <taxon>Staphylococcaceae</taxon>
        <taxon>Mammaliicoccus</taxon>
    </lineage>
</organism>
<dbReference type="Proteomes" id="UP000274792">
    <property type="component" value="Unassembled WGS sequence"/>
</dbReference>
<dbReference type="Gene3D" id="3.30.1240.10">
    <property type="match status" value="1"/>
</dbReference>
<dbReference type="NCBIfam" id="TIGR01484">
    <property type="entry name" value="HAD-SF-IIB"/>
    <property type="match status" value="1"/>
</dbReference>
<dbReference type="InterPro" id="IPR036412">
    <property type="entry name" value="HAD-like_sf"/>
</dbReference>
<evidence type="ECO:0000313" key="1">
    <source>
        <dbReference type="EMBL" id="RTX75183.1"/>
    </source>
</evidence>
<sequence length="263" mass="29817">MIKAIAVDMDGTFLNSEGTYDKDLFKDVFSYLKSQNIKFIVASGNQYYQLRSFFPGEDKYISYIAENGAIYADYNHITNVAEFDEQLLMNILDELSKHNIEFVLCGVNSAYILSNSSDAFKSDMSKYYYELKEVDHLKDLPEDKFVKLALSVYDNGHEFRDLLNEKYGDQIVAVSSGHHNIDIILKGVNKGSTLNNLLKELRLTREELMAFGDAGNDKEMLELANYSYAMKNASEDIKSITKEIAPSNDENGVLLTIKKALNI</sequence>
<dbReference type="PANTHER" id="PTHR10000">
    <property type="entry name" value="PHOSPHOSERINE PHOSPHATASE"/>
    <property type="match status" value="1"/>
</dbReference>
<evidence type="ECO:0000313" key="2">
    <source>
        <dbReference type="Proteomes" id="UP000274792"/>
    </source>
</evidence>
<dbReference type="NCBIfam" id="TIGR00099">
    <property type="entry name" value="Cof-subfamily"/>
    <property type="match status" value="1"/>
</dbReference>
<dbReference type="AlphaFoldDB" id="A0AAJ4SK94"/>
<dbReference type="CDD" id="cd07518">
    <property type="entry name" value="HAD_YbiV-Like"/>
    <property type="match status" value="1"/>
</dbReference>
<dbReference type="PANTHER" id="PTHR10000:SF53">
    <property type="entry name" value="5-AMINO-6-(5-PHOSPHO-D-RIBITYLAMINO)URACIL PHOSPHATASE YBJI-RELATED"/>
    <property type="match status" value="1"/>
</dbReference>
<dbReference type="SFLD" id="SFLDS00003">
    <property type="entry name" value="Haloacid_Dehalogenase"/>
    <property type="match status" value="1"/>
</dbReference>
<accession>A0AAJ4SK94</accession>
<dbReference type="InterPro" id="IPR023214">
    <property type="entry name" value="HAD_sf"/>
</dbReference>
<dbReference type="PROSITE" id="PS01229">
    <property type="entry name" value="COF_2"/>
    <property type="match status" value="1"/>
</dbReference>
<dbReference type="RefSeq" id="WP_126476396.1">
    <property type="nucleotide sequence ID" value="NZ_RXWV01000006.1"/>
</dbReference>
<dbReference type="GO" id="GO:0000287">
    <property type="term" value="F:magnesium ion binding"/>
    <property type="evidence" value="ECO:0007669"/>
    <property type="project" value="TreeGrafter"/>
</dbReference>
<dbReference type="InterPro" id="IPR000150">
    <property type="entry name" value="Cof"/>
</dbReference>
<protein>
    <submittedName>
        <fullName evidence="1">HAD family hydrolase</fullName>
    </submittedName>
</protein>
<dbReference type="SFLD" id="SFLDG01140">
    <property type="entry name" value="C2.B:_Phosphomannomutase_and_P"/>
    <property type="match status" value="1"/>
</dbReference>
<comment type="caution">
    <text evidence="1">The sequence shown here is derived from an EMBL/GenBank/DDBJ whole genome shotgun (WGS) entry which is preliminary data.</text>
</comment>
<dbReference type="Pfam" id="PF08282">
    <property type="entry name" value="Hydrolase_3"/>
    <property type="match status" value="1"/>
</dbReference>
<gene>
    <name evidence="1" type="ORF">CD117_00960</name>
</gene>